<protein>
    <submittedName>
        <fullName evidence="1">Uncharacterized protein</fullName>
    </submittedName>
</protein>
<name>A0A9P6AF96_9AGAM</name>
<dbReference type="Proteomes" id="UP000886523">
    <property type="component" value="Unassembled WGS sequence"/>
</dbReference>
<proteinExistence type="predicted"/>
<evidence type="ECO:0000313" key="2">
    <source>
        <dbReference type="Proteomes" id="UP000886523"/>
    </source>
</evidence>
<accession>A0A9P6AF96</accession>
<dbReference type="AlphaFoldDB" id="A0A9P6AF96"/>
<sequence length="108" mass="12279">MWGDQRDPSDRWDERFMLVCLENSRQIENWLKIELSGPDTQGTVTFGTTKETLHEGLPSLSDFVARIAEDTLSVTRFSHQIQDICTEISGPIALSTLVTRLQDMHEGQ</sequence>
<comment type="caution">
    <text evidence="1">The sequence shown here is derived from an EMBL/GenBank/DDBJ whole genome shotgun (WGS) entry which is preliminary data.</text>
</comment>
<keyword evidence="2" id="KW-1185">Reference proteome</keyword>
<organism evidence="1 2">
    <name type="scientific">Hydnum rufescens UP504</name>
    <dbReference type="NCBI Taxonomy" id="1448309"/>
    <lineage>
        <taxon>Eukaryota</taxon>
        <taxon>Fungi</taxon>
        <taxon>Dikarya</taxon>
        <taxon>Basidiomycota</taxon>
        <taxon>Agaricomycotina</taxon>
        <taxon>Agaricomycetes</taxon>
        <taxon>Cantharellales</taxon>
        <taxon>Hydnaceae</taxon>
        <taxon>Hydnum</taxon>
    </lineage>
</organism>
<evidence type="ECO:0000313" key="1">
    <source>
        <dbReference type="EMBL" id="KAF9504753.1"/>
    </source>
</evidence>
<reference evidence="1" key="1">
    <citation type="journal article" date="2020" name="Nat. Commun.">
        <title>Large-scale genome sequencing of mycorrhizal fungi provides insights into the early evolution of symbiotic traits.</title>
        <authorList>
            <person name="Miyauchi S."/>
            <person name="Kiss E."/>
            <person name="Kuo A."/>
            <person name="Drula E."/>
            <person name="Kohler A."/>
            <person name="Sanchez-Garcia M."/>
            <person name="Morin E."/>
            <person name="Andreopoulos B."/>
            <person name="Barry K.W."/>
            <person name="Bonito G."/>
            <person name="Buee M."/>
            <person name="Carver A."/>
            <person name="Chen C."/>
            <person name="Cichocki N."/>
            <person name="Clum A."/>
            <person name="Culley D."/>
            <person name="Crous P.W."/>
            <person name="Fauchery L."/>
            <person name="Girlanda M."/>
            <person name="Hayes R.D."/>
            <person name="Keri Z."/>
            <person name="LaButti K."/>
            <person name="Lipzen A."/>
            <person name="Lombard V."/>
            <person name="Magnuson J."/>
            <person name="Maillard F."/>
            <person name="Murat C."/>
            <person name="Nolan M."/>
            <person name="Ohm R.A."/>
            <person name="Pangilinan J."/>
            <person name="Pereira M.F."/>
            <person name="Perotto S."/>
            <person name="Peter M."/>
            <person name="Pfister S."/>
            <person name="Riley R."/>
            <person name="Sitrit Y."/>
            <person name="Stielow J.B."/>
            <person name="Szollosi G."/>
            <person name="Zifcakova L."/>
            <person name="Stursova M."/>
            <person name="Spatafora J.W."/>
            <person name="Tedersoo L."/>
            <person name="Vaario L.M."/>
            <person name="Yamada A."/>
            <person name="Yan M."/>
            <person name="Wang P."/>
            <person name="Xu J."/>
            <person name="Bruns T."/>
            <person name="Baldrian P."/>
            <person name="Vilgalys R."/>
            <person name="Dunand C."/>
            <person name="Henrissat B."/>
            <person name="Grigoriev I.V."/>
            <person name="Hibbett D."/>
            <person name="Nagy L.G."/>
            <person name="Martin F.M."/>
        </authorList>
    </citation>
    <scope>NUCLEOTIDE SEQUENCE</scope>
    <source>
        <strain evidence="1">UP504</strain>
    </source>
</reference>
<gene>
    <name evidence="1" type="ORF">BS47DRAFT_616696</name>
</gene>
<dbReference type="EMBL" id="MU129197">
    <property type="protein sequence ID" value="KAF9504753.1"/>
    <property type="molecule type" value="Genomic_DNA"/>
</dbReference>